<dbReference type="AlphaFoldDB" id="A0A0F9LU93"/>
<organism evidence="1">
    <name type="scientific">marine sediment metagenome</name>
    <dbReference type="NCBI Taxonomy" id="412755"/>
    <lineage>
        <taxon>unclassified sequences</taxon>
        <taxon>metagenomes</taxon>
        <taxon>ecological metagenomes</taxon>
    </lineage>
</organism>
<feature type="non-terminal residue" evidence="1">
    <location>
        <position position="1"/>
    </location>
</feature>
<protein>
    <submittedName>
        <fullName evidence="1">Uncharacterized protein</fullName>
    </submittedName>
</protein>
<dbReference type="EMBL" id="LAZR01010271">
    <property type="protein sequence ID" value="KKM67885.1"/>
    <property type="molecule type" value="Genomic_DNA"/>
</dbReference>
<name>A0A0F9LU93_9ZZZZ</name>
<evidence type="ECO:0000313" key="1">
    <source>
        <dbReference type="EMBL" id="KKM67885.1"/>
    </source>
</evidence>
<sequence length="32" mass="3631">SNSHASPYNNYTEDVVSFYVVRQSWAKKNPAA</sequence>
<accession>A0A0F9LU93</accession>
<gene>
    <name evidence="1" type="ORF">LCGC14_1466700</name>
</gene>
<proteinExistence type="predicted"/>
<comment type="caution">
    <text evidence="1">The sequence shown here is derived from an EMBL/GenBank/DDBJ whole genome shotgun (WGS) entry which is preliminary data.</text>
</comment>
<reference evidence="1" key="1">
    <citation type="journal article" date="2015" name="Nature">
        <title>Complex archaea that bridge the gap between prokaryotes and eukaryotes.</title>
        <authorList>
            <person name="Spang A."/>
            <person name="Saw J.H."/>
            <person name="Jorgensen S.L."/>
            <person name="Zaremba-Niedzwiedzka K."/>
            <person name="Martijn J."/>
            <person name="Lind A.E."/>
            <person name="van Eijk R."/>
            <person name="Schleper C."/>
            <person name="Guy L."/>
            <person name="Ettema T.J."/>
        </authorList>
    </citation>
    <scope>NUCLEOTIDE SEQUENCE</scope>
</reference>